<keyword evidence="3" id="KW-1185">Reference proteome</keyword>
<comment type="caution">
    <text evidence="2">The sequence shown here is derived from an EMBL/GenBank/DDBJ whole genome shotgun (WGS) entry which is preliminary data.</text>
</comment>
<dbReference type="EMBL" id="JACHJB010000002">
    <property type="protein sequence ID" value="MBB6348609.1"/>
    <property type="molecule type" value="Genomic_DNA"/>
</dbReference>
<feature type="compositionally biased region" description="Basic and acidic residues" evidence="1">
    <location>
        <begin position="45"/>
        <end position="66"/>
    </location>
</feature>
<organism evidence="2 3">
    <name type="scientific">Nonomuraea muscovyensis</name>
    <dbReference type="NCBI Taxonomy" id="1124761"/>
    <lineage>
        <taxon>Bacteria</taxon>
        <taxon>Bacillati</taxon>
        <taxon>Actinomycetota</taxon>
        <taxon>Actinomycetes</taxon>
        <taxon>Streptosporangiales</taxon>
        <taxon>Streptosporangiaceae</taxon>
        <taxon>Nonomuraea</taxon>
    </lineage>
</organism>
<evidence type="ECO:0000256" key="1">
    <source>
        <dbReference type="SAM" id="MobiDB-lite"/>
    </source>
</evidence>
<evidence type="ECO:0000313" key="2">
    <source>
        <dbReference type="EMBL" id="MBB6348609.1"/>
    </source>
</evidence>
<name>A0A7X0C4Y4_9ACTN</name>
<sequence>MTAPRGVLPVASWGALSGAPGGGRRRTRQAPECRTLAGPARRHPGAADRWRRAREDAREDARKEEA</sequence>
<feature type="region of interest" description="Disordered" evidence="1">
    <location>
        <begin position="1"/>
        <end position="66"/>
    </location>
</feature>
<dbReference type="Proteomes" id="UP000583800">
    <property type="component" value="Unassembled WGS sequence"/>
</dbReference>
<gene>
    <name evidence="2" type="ORF">FHU36_005154</name>
</gene>
<evidence type="ECO:0000313" key="3">
    <source>
        <dbReference type="Proteomes" id="UP000583800"/>
    </source>
</evidence>
<reference evidence="2 3" key="1">
    <citation type="submission" date="2020-08" db="EMBL/GenBank/DDBJ databases">
        <title>Sequencing the genomes of 1000 actinobacteria strains.</title>
        <authorList>
            <person name="Klenk H.-P."/>
        </authorList>
    </citation>
    <scope>NUCLEOTIDE SEQUENCE [LARGE SCALE GENOMIC DNA]</scope>
    <source>
        <strain evidence="2 3">DSM 45913</strain>
    </source>
</reference>
<protein>
    <submittedName>
        <fullName evidence="2">Uncharacterized protein</fullName>
    </submittedName>
</protein>
<accession>A0A7X0C4Y4</accession>
<proteinExistence type="predicted"/>
<dbReference type="RefSeq" id="WP_185086331.1">
    <property type="nucleotide sequence ID" value="NZ_JACHJB010000002.1"/>
</dbReference>
<dbReference type="AlphaFoldDB" id="A0A7X0C4Y4"/>